<keyword evidence="4" id="KW-1185">Reference proteome</keyword>
<evidence type="ECO:0000256" key="2">
    <source>
        <dbReference type="SAM" id="Phobius"/>
    </source>
</evidence>
<dbReference type="PANTHER" id="PTHR36347">
    <property type="entry name" value="EXPRESSED PROTEIN"/>
    <property type="match status" value="1"/>
</dbReference>
<dbReference type="PANTHER" id="PTHR36347:SF1">
    <property type="entry name" value="EXPRESSED PROTEIN"/>
    <property type="match status" value="1"/>
</dbReference>
<evidence type="ECO:0008006" key="5">
    <source>
        <dbReference type="Google" id="ProtNLM"/>
    </source>
</evidence>
<evidence type="ECO:0000256" key="1">
    <source>
        <dbReference type="SAM" id="MobiDB-lite"/>
    </source>
</evidence>
<feature type="compositionally biased region" description="Basic and acidic residues" evidence="1">
    <location>
        <begin position="86"/>
        <end position="97"/>
    </location>
</feature>
<dbReference type="Proteomes" id="UP000827721">
    <property type="component" value="Unassembled WGS sequence"/>
</dbReference>
<feature type="transmembrane region" description="Helical" evidence="2">
    <location>
        <begin position="136"/>
        <end position="155"/>
    </location>
</feature>
<proteinExistence type="predicted"/>
<keyword evidence="2" id="KW-1133">Transmembrane helix</keyword>
<evidence type="ECO:0000313" key="3">
    <source>
        <dbReference type="EMBL" id="KAH7566282.1"/>
    </source>
</evidence>
<name>A0ABQ8HPJ5_9ROSI</name>
<feature type="region of interest" description="Disordered" evidence="1">
    <location>
        <begin position="41"/>
        <end position="107"/>
    </location>
</feature>
<feature type="region of interest" description="Disordered" evidence="1">
    <location>
        <begin position="1"/>
        <end position="21"/>
    </location>
</feature>
<keyword evidence="2" id="KW-0472">Membrane</keyword>
<sequence>MNTNVLQTLVSKSPPSTTTIQPQNLLKASYYCGRSIRISPINSTSNTSSSNGSDAPQQPVPPPLITPPPKSVEIRLRRGSRRQRKRREEEAARDNKQSLKKVQSSAPKKWEDMSLTEKAIELYMGEKGMLFWLNKFAYASIFIIIGAWILFRFVGPALNLYQLDSGPLPPSSIFKGS</sequence>
<gene>
    <name evidence="3" type="ORF">JRO89_XS08G0130500</name>
</gene>
<feature type="compositionally biased region" description="Pro residues" evidence="1">
    <location>
        <begin position="58"/>
        <end position="70"/>
    </location>
</feature>
<dbReference type="EMBL" id="JAFEMO010000008">
    <property type="protein sequence ID" value="KAH7566282.1"/>
    <property type="molecule type" value="Genomic_DNA"/>
</dbReference>
<protein>
    <recommendedName>
        <fullName evidence="5">Transmembrane protein</fullName>
    </recommendedName>
</protein>
<feature type="compositionally biased region" description="Low complexity" evidence="1">
    <location>
        <begin position="41"/>
        <end position="57"/>
    </location>
</feature>
<comment type="caution">
    <text evidence="3">The sequence shown here is derived from an EMBL/GenBank/DDBJ whole genome shotgun (WGS) entry which is preliminary data.</text>
</comment>
<evidence type="ECO:0000313" key="4">
    <source>
        <dbReference type="Proteomes" id="UP000827721"/>
    </source>
</evidence>
<organism evidence="3 4">
    <name type="scientific">Xanthoceras sorbifolium</name>
    <dbReference type="NCBI Taxonomy" id="99658"/>
    <lineage>
        <taxon>Eukaryota</taxon>
        <taxon>Viridiplantae</taxon>
        <taxon>Streptophyta</taxon>
        <taxon>Embryophyta</taxon>
        <taxon>Tracheophyta</taxon>
        <taxon>Spermatophyta</taxon>
        <taxon>Magnoliopsida</taxon>
        <taxon>eudicotyledons</taxon>
        <taxon>Gunneridae</taxon>
        <taxon>Pentapetalae</taxon>
        <taxon>rosids</taxon>
        <taxon>malvids</taxon>
        <taxon>Sapindales</taxon>
        <taxon>Sapindaceae</taxon>
        <taxon>Xanthoceroideae</taxon>
        <taxon>Xanthoceras</taxon>
    </lineage>
</organism>
<reference evidence="3 4" key="1">
    <citation type="submission" date="2021-02" db="EMBL/GenBank/DDBJ databases">
        <title>Plant Genome Project.</title>
        <authorList>
            <person name="Zhang R.-G."/>
        </authorList>
    </citation>
    <scope>NUCLEOTIDE SEQUENCE [LARGE SCALE GENOMIC DNA]</scope>
    <source>
        <tissue evidence="3">Leaves</tissue>
    </source>
</reference>
<accession>A0ABQ8HPJ5</accession>
<keyword evidence="2" id="KW-0812">Transmembrane</keyword>